<evidence type="ECO:0000313" key="3">
    <source>
        <dbReference type="Proteomes" id="UP000305471"/>
    </source>
</evidence>
<dbReference type="InterPro" id="IPR005835">
    <property type="entry name" value="NTP_transferase_dom"/>
</dbReference>
<accession>A0A4U0ZFX4</accession>
<comment type="caution">
    <text evidence="2">The sequence shown here is derived from an EMBL/GenBank/DDBJ whole genome shotgun (WGS) entry which is preliminary data.</text>
</comment>
<dbReference type="SUPFAM" id="SSF53448">
    <property type="entry name" value="Nucleotide-diphospho-sugar transferases"/>
    <property type="match status" value="1"/>
</dbReference>
<dbReference type="PANTHER" id="PTHR22572">
    <property type="entry name" value="SUGAR-1-PHOSPHATE GUANYL TRANSFERASE"/>
    <property type="match status" value="1"/>
</dbReference>
<keyword evidence="3" id="KW-1185">Reference proteome</keyword>
<dbReference type="Pfam" id="PF00483">
    <property type="entry name" value="NTP_transferase"/>
    <property type="match status" value="1"/>
</dbReference>
<dbReference type="EMBL" id="SWCO01000005">
    <property type="protein sequence ID" value="TKB03484.1"/>
    <property type="molecule type" value="Genomic_DNA"/>
</dbReference>
<dbReference type="Proteomes" id="UP000305471">
    <property type="component" value="Unassembled WGS sequence"/>
</dbReference>
<organism evidence="2 3">
    <name type="scientific">Alteromonas portus</name>
    <dbReference type="NCBI Taxonomy" id="2565549"/>
    <lineage>
        <taxon>Bacteria</taxon>
        <taxon>Pseudomonadati</taxon>
        <taxon>Pseudomonadota</taxon>
        <taxon>Gammaproteobacteria</taxon>
        <taxon>Alteromonadales</taxon>
        <taxon>Alteromonadaceae</taxon>
        <taxon>Alteromonas/Salinimonas group</taxon>
        <taxon>Alteromonas</taxon>
    </lineage>
</organism>
<dbReference type="AlphaFoldDB" id="A0A4U0ZFX4"/>
<sequence length="242" mass="27058">MVEAILLAGGLGTRLYSVTRDNYPKCLAKVNGVPFLHYILWNFRNQGVKRFVLAVSHLSDMVEQEVRHHFADWDIDFSIEREPLGTGGAIRQALALCRSEHVIVANADSFIEFSLLKFVHEMRENESELGLVCTEVDDLSRFGAANIEQGKLIGFSEKGKSGKGFINAGIYWLNTSNDAFLGQPERFSFEKNVLANRELHINVFKTKGLFFDIGTPGDFAGAQRLVDLNKGLFSTSPKIVEE</sequence>
<protein>
    <recommendedName>
        <fullName evidence="1">Nucleotidyl transferase domain-containing protein</fullName>
    </recommendedName>
</protein>
<dbReference type="Gene3D" id="3.90.550.10">
    <property type="entry name" value="Spore Coat Polysaccharide Biosynthesis Protein SpsA, Chain A"/>
    <property type="match status" value="1"/>
</dbReference>
<gene>
    <name evidence="2" type="ORF">E5672_10630</name>
</gene>
<name>A0A4U0ZFX4_9ALTE</name>
<dbReference type="InterPro" id="IPR029044">
    <property type="entry name" value="Nucleotide-diphossugar_trans"/>
</dbReference>
<feature type="domain" description="Nucleotidyl transferase" evidence="1">
    <location>
        <begin position="4"/>
        <end position="222"/>
    </location>
</feature>
<evidence type="ECO:0000313" key="2">
    <source>
        <dbReference type="EMBL" id="TKB03484.1"/>
    </source>
</evidence>
<proteinExistence type="predicted"/>
<evidence type="ECO:0000259" key="1">
    <source>
        <dbReference type="Pfam" id="PF00483"/>
    </source>
</evidence>
<dbReference type="InterPro" id="IPR050486">
    <property type="entry name" value="Mannose-1P_guanyltransferase"/>
</dbReference>
<reference evidence="2 3" key="1">
    <citation type="submission" date="2019-04" db="EMBL/GenBank/DDBJ databases">
        <title>Alteromonas portus sp. nov., an alginate lyase-excreting marine bacterium.</title>
        <authorList>
            <person name="Huang H."/>
            <person name="Mo K."/>
            <person name="Bao S."/>
        </authorList>
    </citation>
    <scope>NUCLEOTIDE SEQUENCE [LARGE SCALE GENOMIC DNA]</scope>
    <source>
        <strain evidence="2 3">HB161718</strain>
    </source>
</reference>